<feature type="region of interest" description="Disordered" evidence="1">
    <location>
        <begin position="97"/>
        <end position="116"/>
    </location>
</feature>
<evidence type="ECO:0000313" key="3">
    <source>
        <dbReference type="EMBL" id="MBU9720613.1"/>
    </source>
</evidence>
<accession>A0ABS6JPX3</accession>
<sequence>MENPHYVALTIAIGILILGELLLWRFPKKPFIKYIPSILGMIGSIVFAVITYQRIPLFGDYIHYLFFSVVLFCLSGIISVIMSARKPFKFLLNKTEGQHDEEVGNENEEDENTLHS</sequence>
<keyword evidence="2" id="KW-0472">Membrane</keyword>
<evidence type="ECO:0000256" key="1">
    <source>
        <dbReference type="SAM" id="MobiDB-lite"/>
    </source>
</evidence>
<keyword evidence="4" id="KW-1185">Reference proteome</keyword>
<dbReference type="RefSeq" id="WP_088075347.1">
    <property type="nucleotide sequence ID" value="NZ_JAHQCR010000020.1"/>
</dbReference>
<keyword evidence="2" id="KW-0812">Transmembrane</keyword>
<feature type="transmembrane region" description="Helical" evidence="2">
    <location>
        <begin position="6"/>
        <end position="24"/>
    </location>
</feature>
<feature type="transmembrane region" description="Helical" evidence="2">
    <location>
        <begin position="61"/>
        <end position="84"/>
    </location>
</feature>
<proteinExistence type="predicted"/>
<gene>
    <name evidence="3" type="ORF">KS407_04030</name>
</gene>
<comment type="caution">
    <text evidence="3">The sequence shown here is derived from an EMBL/GenBank/DDBJ whole genome shotgun (WGS) entry which is preliminary data.</text>
</comment>
<feature type="transmembrane region" description="Helical" evidence="2">
    <location>
        <begin position="31"/>
        <end position="55"/>
    </location>
</feature>
<keyword evidence="2" id="KW-1133">Transmembrane helix</keyword>
<evidence type="ECO:0000313" key="4">
    <source>
        <dbReference type="Proteomes" id="UP000790580"/>
    </source>
</evidence>
<dbReference type="Proteomes" id="UP000790580">
    <property type="component" value="Unassembled WGS sequence"/>
</dbReference>
<dbReference type="EMBL" id="JAHQCR010000020">
    <property type="protein sequence ID" value="MBU9720613.1"/>
    <property type="molecule type" value="Genomic_DNA"/>
</dbReference>
<protein>
    <submittedName>
        <fullName evidence="3">Uncharacterized protein</fullName>
    </submittedName>
</protein>
<reference evidence="3 4" key="1">
    <citation type="submission" date="2021-06" db="EMBL/GenBank/DDBJ databases">
        <title>Bacillus sp. RD4P76, an endophyte from a halophyte.</title>
        <authorList>
            <person name="Sun J.-Q."/>
        </authorList>
    </citation>
    <scope>NUCLEOTIDE SEQUENCE [LARGE SCALE GENOMIC DNA]</scope>
    <source>
        <strain evidence="3 4">JCM 17098</strain>
    </source>
</reference>
<evidence type="ECO:0000256" key="2">
    <source>
        <dbReference type="SAM" id="Phobius"/>
    </source>
</evidence>
<name>A0ABS6JPX3_9BACI</name>
<organism evidence="3 4">
    <name type="scientific">Evansella alkalicola</name>
    <dbReference type="NCBI Taxonomy" id="745819"/>
    <lineage>
        <taxon>Bacteria</taxon>
        <taxon>Bacillati</taxon>
        <taxon>Bacillota</taxon>
        <taxon>Bacilli</taxon>
        <taxon>Bacillales</taxon>
        <taxon>Bacillaceae</taxon>
        <taxon>Evansella</taxon>
    </lineage>
</organism>
<feature type="compositionally biased region" description="Acidic residues" evidence="1">
    <location>
        <begin position="103"/>
        <end position="116"/>
    </location>
</feature>